<accession>A0A2A2K5Z7</accession>
<keyword evidence="2" id="KW-1185">Reference proteome</keyword>
<evidence type="ECO:0000313" key="2">
    <source>
        <dbReference type="Proteomes" id="UP000218231"/>
    </source>
</evidence>
<sequence>MVGLVAPGDRGRLVRPIADRDAGAVGAPHAVDAAIARLACRQRRHCRRGRVIARRVGAVALRGKDHSDLARPLLRHGFFPSVIPFLVRRRGRASCVSGALAATNRRGRRNRMS</sequence>
<protein>
    <submittedName>
        <fullName evidence="1">Uncharacterized protein</fullName>
    </submittedName>
</protein>
<name>A0A2A2K5Z7_9BILA</name>
<dbReference type="EMBL" id="LIAE01009543">
    <property type="protein sequence ID" value="PAV69348.1"/>
    <property type="molecule type" value="Genomic_DNA"/>
</dbReference>
<reference evidence="1 2" key="1">
    <citation type="journal article" date="2017" name="Curr. Biol.">
        <title>Genome architecture and evolution of a unichromosomal asexual nematode.</title>
        <authorList>
            <person name="Fradin H."/>
            <person name="Zegar C."/>
            <person name="Gutwein M."/>
            <person name="Lucas J."/>
            <person name="Kovtun M."/>
            <person name="Corcoran D."/>
            <person name="Baugh L.R."/>
            <person name="Kiontke K."/>
            <person name="Gunsalus K."/>
            <person name="Fitch D.H."/>
            <person name="Piano F."/>
        </authorList>
    </citation>
    <scope>NUCLEOTIDE SEQUENCE [LARGE SCALE GENOMIC DNA]</scope>
    <source>
        <strain evidence="1">PF1309</strain>
    </source>
</reference>
<evidence type="ECO:0000313" key="1">
    <source>
        <dbReference type="EMBL" id="PAV69348.1"/>
    </source>
</evidence>
<comment type="caution">
    <text evidence="1">The sequence shown here is derived from an EMBL/GenBank/DDBJ whole genome shotgun (WGS) entry which is preliminary data.</text>
</comment>
<gene>
    <name evidence="1" type="ORF">WR25_20168</name>
</gene>
<proteinExistence type="predicted"/>
<organism evidence="1 2">
    <name type="scientific">Diploscapter pachys</name>
    <dbReference type="NCBI Taxonomy" id="2018661"/>
    <lineage>
        <taxon>Eukaryota</taxon>
        <taxon>Metazoa</taxon>
        <taxon>Ecdysozoa</taxon>
        <taxon>Nematoda</taxon>
        <taxon>Chromadorea</taxon>
        <taxon>Rhabditida</taxon>
        <taxon>Rhabditina</taxon>
        <taxon>Rhabditomorpha</taxon>
        <taxon>Rhabditoidea</taxon>
        <taxon>Rhabditidae</taxon>
        <taxon>Diploscapter</taxon>
    </lineage>
</organism>
<dbReference type="AlphaFoldDB" id="A0A2A2K5Z7"/>
<dbReference type="Proteomes" id="UP000218231">
    <property type="component" value="Unassembled WGS sequence"/>
</dbReference>